<evidence type="ECO:0000256" key="6">
    <source>
        <dbReference type="ARBA" id="ARBA00022786"/>
    </source>
</evidence>
<evidence type="ECO:0000259" key="11">
    <source>
        <dbReference type="PROSITE" id="PS51873"/>
    </source>
</evidence>
<keyword evidence="3 9" id="KW-0479">Metal-binding</keyword>
<dbReference type="PANTHER" id="PTHR22770">
    <property type="entry name" value="UBIQUITIN CONJUGATING ENZYME 7 INTERACTING PROTEIN-RELATED"/>
    <property type="match status" value="1"/>
</dbReference>
<feature type="domain" description="C3H1-type" evidence="10">
    <location>
        <begin position="24"/>
        <end position="51"/>
    </location>
</feature>
<evidence type="ECO:0000256" key="1">
    <source>
        <dbReference type="ARBA" id="ARBA00004906"/>
    </source>
</evidence>
<dbReference type="PROSITE" id="PS50103">
    <property type="entry name" value="ZF_C3H1"/>
    <property type="match status" value="2"/>
</dbReference>
<keyword evidence="5 9" id="KW-0863">Zinc-finger</keyword>
<dbReference type="RefSeq" id="XP_007816822.2">
    <property type="nucleotide sequence ID" value="XM_007818631.2"/>
</dbReference>
<dbReference type="InterPro" id="IPR051628">
    <property type="entry name" value="LUBAC_E3_Ligases"/>
</dbReference>
<evidence type="ECO:0000256" key="7">
    <source>
        <dbReference type="ARBA" id="ARBA00022801"/>
    </source>
</evidence>
<dbReference type="CDD" id="cd20335">
    <property type="entry name" value="BRcat_RBR"/>
    <property type="match status" value="1"/>
</dbReference>
<dbReference type="Pfam" id="PF18345">
    <property type="entry name" value="zf_CCCH_4"/>
    <property type="match status" value="1"/>
</dbReference>
<dbReference type="InterPro" id="IPR013083">
    <property type="entry name" value="Znf_RING/FYVE/PHD"/>
</dbReference>
<dbReference type="Gene3D" id="3.30.1370.210">
    <property type="match status" value="1"/>
</dbReference>
<organism evidence="12 13">
    <name type="scientific">Metarhizium robertsii (strain ARSEF 23 / ATCC MYA-3075)</name>
    <name type="common">Metarhizium anisopliae (strain ARSEF 23)</name>
    <dbReference type="NCBI Taxonomy" id="655844"/>
    <lineage>
        <taxon>Eukaryota</taxon>
        <taxon>Fungi</taxon>
        <taxon>Dikarya</taxon>
        <taxon>Ascomycota</taxon>
        <taxon>Pezizomycotina</taxon>
        <taxon>Sordariomycetes</taxon>
        <taxon>Hypocreomycetidae</taxon>
        <taxon>Hypocreales</taxon>
        <taxon>Clavicipitaceae</taxon>
        <taxon>Metarhizium</taxon>
    </lineage>
</organism>
<dbReference type="Gene3D" id="3.30.40.10">
    <property type="entry name" value="Zinc/RING finger domain, C3HC4 (zinc finger)"/>
    <property type="match status" value="1"/>
</dbReference>
<dbReference type="Proteomes" id="UP000002498">
    <property type="component" value="Unassembled WGS sequence"/>
</dbReference>
<evidence type="ECO:0000256" key="9">
    <source>
        <dbReference type="PROSITE-ProRule" id="PRU00723"/>
    </source>
</evidence>
<dbReference type="GeneID" id="19254919"/>
<reference evidence="12 13" key="1">
    <citation type="journal article" date="2011" name="PLoS Genet.">
        <title>Genome sequencing and comparative transcriptomics of the model entomopathogenic fungi Metarhizium anisopliae and M. acridum.</title>
        <authorList>
            <person name="Gao Q."/>
            <person name="Jin K."/>
            <person name="Ying S.H."/>
            <person name="Zhang Y."/>
            <person name="Xiao G."/>
            <person name="Shang Y."/>
            <person name="Duan Z."/>
            <person name="Hu X."/>
            <person name="Xie X.Q."/>
            <person name="Zhou G."/>
            <person name="Peng G."/>
            <person name="Luo Z."/>
            <person name="Huang W."/>
            <person name="Wang B."/>
            <person name="Fang W."/>
            <person name="Wang S."/>
            <person name="Zhong Y."/>
            <person name="Ma L.J."/>
            <person name="St Leger R.J."/>
            <person name="Zhao G.P."/>
            <person name="Pei Y."/>
            <person name="Feng M.G."/>
            <person name="Xia Y."/>
            <person name="Wang C."/>
        </authorList>
    </citation>
    <scope>NUCLEOTIDE SEQUENCE [LARGE SCALE GENOMIC DNA]</scope>
    <source>
        <strain evidence="13">ARSEF 23 / ATCC MYA-3075</strain>
    </source>
</reference>
<keyword evidence="8 9" id="KW-0862">Zinc</keyword>
<dbReference type="Pfam" id="PF01485">
    <property type="entry name" value="IBR"/>
    <property type="match status" value="1"/>
</dbReference>
<dbReference type="GO" id="GO:0097039">
    <property type="term" value="P:protein linear polyubiquitination"/>
    <property type="evidence" value="ECO:0007669"/>
    <property type="project" value="TreeGrafter"/>
</dbReference>
<dbReference type="GO" id="GO:0043130">
    <property type="term" value="F:ubiquitin binding"/>
    <property type="evidence" value="ECO:0007669"/>
    <property type="project" value="TreeGrafter"/>
</dbReference>
<dbReference type="SUPFAM" id="SSF90229">
    <property type="entry name" value="CCCH zinc finger"/>
    <property type="match status" value="2"/>
</dbReference>
<evidence type="ECO:0000313" key="12">
    <source>
        <dbReference type="EMBL" id="EFZ03559.2"/>
    </source>
</evidence>
<dbReference type="OrthoDB" id="1431934at2759"/>
<dbReference type="EMBL" id="ADNJ02000007">
    <property type="protein sequence ID" value="EFZ03559.2"/>
    <property type="molecule type" value="Genomic_DNA"/>
</dbReference>
<dbReference type="GO" id="GO:0043161">
    <property type="term" value="P:proteasome-mediated ubiquitin-dependent protein catabolic process"/>
    <property type="evidence" value="ECO:0007669"/>
    <property type="project" value="TreeGrafter"/>
</dbReference>
<sequence>MSAKVNRSGSLTADEHQHQSVGDWRAVTPCRFFLTGSCTKGTSCPFLHDVKSSNNSDADPQEPKQTRINSRFTVDSGDSKPICKYYKIGVCKYGAKCIYVHDDGQLPQNAAAEPPEDEDKKDDFTRTIGGAFVQFDAGARVSKIRLPGDFSAARISGLRQNTSKESVRDMLAERGLHVSVDDICTFHMEGSYGATVRSDDASFSKRLCSLVQPGCTWGGSKIMVTPIAAPMPSGHNARRVDCKKVHVSWHKAVKIVWLNFGNGDIARRVSDMFSKGTYRVLDQRVTASAATRAESVIPSRPARGNHVAWTVVLTDVPAAAQERDILRAITHERNKPHHVEMGAPTYSTDEEEAWALIRSLLTNIGPLEYCDPPLETNANSRRVKATACFLDEADARRASMELGKMELPFHRKARLTVQMVYSAKFKVAINVFDAVQSRIVAQQTTWKDNISFRAYKPTGPLQRFRVLKIEGESAENVVSAKADLESILAGAVATDNDATLWHSSLKTNGKLFQAIKTLEKELSVTILRDKVKSELRLFGAQRRCEDAQRRLAQLIRMESGSNSSRVIELEPQKFFWACHGGFRTIAGQLGQEKVLFDIISTPKKIIVSGSLEDYSLAVAIMEGRKQVSEQPKAHDTAQECSVCWTEADTPVKIKCGHIYCLECFEDSCTKANTTAGEFMILCHGNQGNCRSVMAVEDLQTYLSSAALETVLELSFSSHVKRNPNTFRYCPSPDCDFVYRTSSAARTQNCSSCLRPTCSACHEPHIGMSCAEHQDLKSGGFAAFMKLKKKLGIKDCPKCATPLEKVSGCNHMTCAACKAHICWVCLMTFANGPAVTKGRPFEILEVEEPDEEFFEPPPKRVDSDRPVRSYANYLLANGGVILPQFGDEAHDTAAIRIAQRAFGDERRICPVLIEELTLRGGGIHCRAQEIPMLP</sequence>
<dbReference type="AlphaFoldDB" id="E9ELX4"/>
<reference evidence="12 13" key="2">
    <citation type="journal article" date="2014" name="Proc. Natl. Acad. Sci. U.S.A.">
        <title>Trajectory and genomic determinants of fungal-pathogen speciation and host adaptation.</title>
        <authorList>
            <person name="Hu X."/>
            <person name="Xiao G."/>
            <person name="Zheng P."/>
            <person name="Shang Y."/>
            <person name="Su Y."/>
            <person name="Zhang X."/>
            <person name="Liu X."/>
            <person name="Zhan S."/>
            <person name="St Leger R.J."/>
            <person name="Wang C."/>
        </authorList>
    </citation>
    <scope>GENOME REANNOTATION</scope>
    <source>
        <strain evidence="13">ARSEF 23 / ATCC MYA-3075</strain>
    </source>
</reference>
<evidence type="ECO:0000256" key="4">
    <source>
        <dbReference type="ARBA" id="ARBA00022737"/>
    </source>
</evidence>
<dbReference type="Pfam" id="PF04371">
    <property type="entry name" value="PAD_porph"/>
    <property type="match status" value="1"/>
</dbReference>
<evidence type="ECO:0000259" key="10">
    <source>
        <dbReference type="PROSITE" id="PS50103"/>
    </source>
</evidence>
<keyword evidence="2" id="KW-0808">Transferase</keyword>
<dbReference type="InterPro" id="IPR000571">
    <property type="entry name" value="Znf_CCCH"/>
</dbReference>
<dbReference type="GO" id="GO:0008270">
    <property type="term" value="F:zinc ion binding"/>
    <property type="evidence" value="ECO:0007669"/>
    <property type="project" value="UniProtKB-KW"/>
</dbReference>
<proteinExistence type="predicted"/>
<keyword evidence="7" id="KW-0378">Hydrolase</keyword>
<dbReference type="GO" id="GO:0004842">
    <property type="term" value="F:ubiquitin-protein transferase activity"/>
    <property type="evidence" value="ECO:0007669"/>
    <property type="project" value="TreeGrafter"/>
</dbReference>
<keyword evidence="13" id="KW-1185">Reference proteome</keyword>
<dbReference type="SUPFAM" id="SSF55909">
    <property type="entry name" value="Pentein"/>
    <property type="match status" value="1"/>
</dbReference>
<evidence type="ECO:0000256" key="3">
    <source>
        <dbReference type="ARBA" id="ARBA00022723"/>
    </source>
</evidence>
<dbReference type="Gene3D" id="3.75.10.10">
    <property type="entry name" value="L-arginine/glycine Amidinotransferase, Chain A"/>
    <property type="match status" value="1"/>
</dbReference>
<accession>E9ELX4</accession>
<name>E9ELX4_METRA</name>
<dbReference type="GO" id="GO:0009446">
    <property type="term" value="P:putrescine biosynthetic process"/>
    <property type="evidence" value="ECO:0007669"/>
    <property type="project" value="InterPro"/>
</dbReference>
<dbReference type="SUPFAM" id="SSF57850">
    <property type="entry name" value="RING/U-box"/>
    <property type="match status" value="2"/>
</dbReference>
<keyword evidence="4" id="KW-0677">Repeat</keyword>
<protein>
    <submittedName>
        <fullName evidence="12">Peptidyl-arginine deiminase, Porphyromonas-type</fullName>
    </submittedName>
</protein>
<dbReference type="PROSITE" id="PS51873">
    <property type="entry name" value="TRIAD"/>
    <property type="match status" value="1"/>
</dbReference>
<dbReference type="SMART" id="SM00356">
    <property type="entry name" value="ZnF_C3H1"/>
    <property type="match status" value="2"/>
</dbReference>
<feature type="domain" description="RING-type" evidence="11">
    <location>
        <begin position="636"/>
        <end position="846"/>
    </location>
</feature>
<feature type="zinc finger region" description="C3H1-type" evidence="9">
    <location>
        <begin position="77"/>
        <end position="104"/>
    </location>
</feature>
<comment type="caution">
    <text evidence="12">The sequence shown here is derived from an EMBL/GenBank/DDBJ whole genome shotgun (WGS) entry which is preliminary data.</text>
</comment>
<evidence type="ECO:0000313" key="13">
    <source>
        <dbReference type="Proteomes" id="UP000002498"/>
    </source>
</evidence>
<evidence type="ECO:0000256" key="2">
    <source>
        <dbReference type="ARBA" id="ARBA00022679"/>
    </source>
</evidence>
<dbReference type="GO" id="GO:0000151">
    <property type="term" value="C:ubiquitin ligase complex"/>
    <property type="evidence" value="ECO:0007669"/>
    <property type="project" value="TreeGrafter"/>
</dbReference>
<dbReference type="InterPro" id="IPR007466">
    <property type="entry name" value="Peptidyl-Arg-deiminase_porph"/>
</dbReference>
<dbReference type="KEGG" id="maj:MAA_00633"/>
<dbReference type="GO" id="GO:0004668">
    <property type="term" value="F:protein-arginine deiminase activity"/>
    <property type="evidence" value="ECO:0007669"/>
    <property type="project" value="InterPro"/>
</dbReference>
<feature type="zinc finger region" description="C3H1-type" evidence="9">
    <location>
        <begin position="24"/>
        <end position="51"/>
    </location>
</feature>
<dbReference type="InterPro" id="IPR002867">
    <property type="entry name" value="IBR_dom"/>
</dbReference>
<dbReference type="HOGENOM" id="CLU_004235_1_0_1"/>
<keyword evidence="6" id="KW-0833">Ubl conjugation pathway</keyword>
<dbReference type="PANTHER" id="PTHR22770:SF13">
    <property type="entry name" value="RING-TYPE DOMAIN-CONTAINING PROTEIN"/>
    <property type="match status" value="1"/>
</dbReference>
<dbReference type="InterPro" id="IPR036855">
    <property type="entry name" value="Znf_CCCH_sf"/>
</dbReference>
<gene>
    <name evidence="12" type="ORF">MAA_00633</name>
</gene>
<evidence type="ECO:0000256" key="8">
    <source>
        <dbReference type="ARBA" id="ARBA00022833"/>
    </source>
</evidence>
<feature type="domain" description="C3H1-type" evidence="10">
    <location>
        <begin position="77"/>
        <end position="104"/>
    </location>
</feature>
<evidence type="ECO:0000256" key="5">
    <source>
        <dbReference type="ARBA" id="ARBA00022771"/>
    </source>
</evidence>
<dbReference type="Pfam" id="PF22191">
    <property type="entry name" value="IBR_1"/>
    <property type="match status" value="1"/>
</dbReference>
<dbReference type="Pfam" id="PF00642">
    <property type="entry name" value="zf-CCCH"/>
    <property type="match status" value="1"/>
</dbReference>
<dbReference type="InterPro" id="IPR044066">
    <property type="entry name" value="TRIAD_supradom"/>
</dbReference>
<comment type="pathway">
    <text evidence="1">Protein modification; protein ubiquitination.</text>
</comment>